<dbReference type="PANTHER" id="PTHR43790">
    <property type="entry name" value="CARBOHYDRATE TRANSPORT ATP-BINDING PROTEIN MG119-RELATED"/>
    <property type="match status" value="1"/>
</dbReference>
<name>A0A037ZFV7_9RHOB</name>
<dbReference type="GO" id="GO:0005524">
    <property type="term" value="F:ATP binding"/>
    <property type="evidence" value="ECO:0007669"/>
    <property type="project" value="UniProtKB-KW"/>
</dbReference>
<dbReference type="PROSITE" id="PS00211">
    <property type="entry name" value="ABC_TRANSPORTER_1"/>
    <property type="match status" value="1"/>
</dbReference>
<dbReference type="InterPro" id="IPR017871">
    <property type="entry name" value="ABC_transporter-like_CS"/>
</dbReference>
<accession>A0A037ZFV7</accession>
<evidence type="ECO:0000259" key="9">
    <source>
        <dbReference type="PROSITE" id="PS50893"/>
    </source>
</evidence>
<keyword evidence="6" id="KW-0067">ATP-binding</keyword>
<evidence type="ECO:0000313" key="10">
    <source>
        <dbReference type="EMBL" id="KAJ54391.1"/>
    </source>
</evidence>
<evidence type="ECO:0000256" key="2">
    <source>
        <dbReference type="ARBA" id="ARBA00022475"/>
    </source>
</evidence>
<keyword evidence="7" id="KW-1278">Translocase</keyword>
<feature type="domain" description="ABC transporter" evidence="9">
    <location>
        <begin position="250"/>
        <end position="495"/>
    </location>
</feature>
<evidence type="ECO:0000256" key="3">
    <source>
        <dbReference type="ARBA" id="ARBA00022597"/>
    </source>
</evidence>
<dbReference type="InterPro" id="IPR003593">
    <property type="entry name" value="AAA+_ATPase"/>
</dbReference>
<dbReference type="CDD" id="cd03216">
    <property type="entry name" value="ABC_Carb_Monos_I"/>
    <property type="match status" value="1"/>
</dbReference>
<evidence type="ECO:0000313" key="11">
    <source>
        <dbReference type="Proteomes" id="UP000026249"/>
    </source>
</evidence>
<evidence type="ECO:0000256" key="8">
    <source>
        <dbReference type="ARBA" id="ARBA00023136"/>
    </source>
</evidence>
<evidence type="ECO:0000256" key="1">
    <source>
        <dbReference type="ARBA" id="ARBA00022448"/>
    </source>
</evidence>
<organism evidence="10 11">
    <name type="scientific">Actibacterium mucosum KCTC 23349</name>
    <dbReference type="NCBI Taxonomy" id="1454373"/>
    <lineage>
        <taxon>Bacteria</taxon>
        <taxon>Pseudomonadati</taxon>
        <taxon>Pseudomonadota</taxon>
        <taxon>Alphaproteobacteria</taxon>
        <taxon>Rhodobacterales</taxon>
        <taxon>Roseobacteraceae</taxon>
        <taxon>Actibacterium</taxon>
    </lineage>
</organism>
<dbReference type="STRING" id="1454373.ACMU_18360"/>
<keyword evidence="5" id="KW-0547">Nucleotide-binding</keyword>
<dbReference type="Gene3D" id="3.40.50.300">
    <property type="entry name" value="P-loop containing nucleotide triphosphate hydrolases"/>
    <property type="match status" value="2"/>
</dbReference>
<keyword evidence="3" id="KW-0762">Sugar transport</keyword>
<keyword evidence="11" id="KW-1185">Reference proteome</keyword>
<protein>
    <recommendedName>
        <fullName evidence="9">ABC transporter domain-containing protein</fullName>
    </recommendedName>
</protein>
<dbReference type="PANTHER" id="PTHR43790:SF3">
    <property type="entry name" value="D-ALLOSE IMPORT ATP-BINDING PROTEIN ALSA-RELATED"/>
    <property type="match status" value="1"/>
</dbReference>
<comment type="caution">
    <text evidence="10">The sequence shown here is derived from an EMBL/GenBank/DDBJ whole genome shotgun (WGS) entry which is preliminary data.</text>
</comment>
<keyword evidence="2" id="KW-1003">Cell membrane</keyword>
<sequence>MQQISLIKVAKSFGATLALREASFTAYRGEVVAICGENGAGKSTLMSILAGSRMPTLGHIEINGKTVLITSPHDAFDRGIRTVYQELSLLPDLSVAENLFLGELPVNGWGRIDWATLWADAGTEMVALGMPEIDVRRPAGDYPVAVQQMFEIAKAIRNKPELLILDEPTGVLTQRETDLLFAKIAELKAAGTIIFYISHRMEEVLEISDRVVVLKDGRSVDEAPADMMTHDRIIQSMVGRPLEKIYPPRVRDHGPVRMSVQGLRAPGVHDVSFDLKAGEILGFCGLVGSGRSEVMRAIFGADPRQGGDVVIDGVPLNAPTPKRAMAAGLGFVTEERKVDGLALDADVLDNAGLASMSRISRGPVLNRRAQRDMVFRQVQKLDLRPLELSYILRRMSGGNQQKVILAKWLLMQGLKVLILDEPTRGVDIATKVEIYRLIADLAAQGMGILLISSEMPEILGLAHRLCVMNSGRIVAEMVPEETNEHEIFVAAATVERPAA</sequence>
<dbReference type="Pfam" id="PF00005">
    <property type="entry name" value="ABC_tran"/>
    <property type="match status" value="2"/>
</dbReference>
<dbReference type="AlphaFoldDB" id="A0A037ZFV7"/>
<proteinExistence type="predicted"/>
<dbReference type="CDD" id="cd03215">
    <property type="entry name" value="ABC_Carb_Monos_II"/>
    <property type="match status" value="1"/>
</dbReference>
<evidence type="ECO:0000256" key="5">
    <source>
        <dbReference type="ARBA" id="ARBA00022741"/>
    </source>
</evidence>
<evidence type="ECO:0000256" key="7">
    <source>
        <dbReference type="ARBA" id="ARBA00022967"/>
    </source>
</evidence>
<dbReference type="PROSITE" id="PS50893">
    <property type="entry name" value="ABC_TRANSPORTER_2"/>
    <property type="match status" value="2"/>
</dbReference>
<keyword evidence="1" id="KW-0813">Transport</keyword>
<dbReference type="RefSeq" id="WP_035261697.1">
    <property type="nucleotide sequence ID" value="NZ_JFKE01000008.1"/>
</dbReference>
<dbReference type="SMART" id="SM00382">
    <property type="entry name" value="AAA"/>
    <property type="match status" value="2"/>
</dbReference>
<reference evidence="10 11" key="1">
    <citation type="submission" date="2014-03" db="EMBL/GenBank/DDBJ databases">
        <title>Draft Genome Sequence of Actibacterium mucosum KCTC 23349, a Marine Alphaproteobacterium with Complex Ionic Requirements Isolated from Mediterranean Seawater at Malvarrosa Beach, Valencia, Spain.</title>
        <authorList>
            <person name="Arahal D.R."/>
            <person name="Shao Z."/>
            <person name="Lai Q."/>
            <person name="Pujalte M.J."/>
        </authorList>
    </citation>
    <scope>NUCLEOTIDE SEQUENCE [LARGE SCALE GENOMIC DNA]</scope>
    <source>
        <strain evidence="10 11">KCTC 23349</strain>
    </source>
</reference>
<evidence type="ECO:0000256" key="4">
    <source>
        <dbReference type="ARBA" id="ARBA00022737"/>
    </source>
</evidence>
<evidence type="ECO:0000256" key="6">
    <source>
        <dbReference type="ARBA" id="ARBA00022840"/>
    </source>
</evidence>
<dbReference type="EMBL" id="JFKE01000008">
    <property type="protein sequence ID" value="KAJ54391.1"/>
    <property type="molecule type" value="Genomic_DNA"/>
</dbReference>
<dbReference type="GO" id="GO:0016887">
    <property type="term" value="F:ATP hydrolysis activity"/>
    <property type="evidence" value="ECO:0007669"/>
    <property type="project" value="InterPro"/>
</dbReference>
<keyword evidence="4" id="KW-0677">Repeat</keyword>
<dbReference type="SUPFAM" id="SSF52540">
    <property type="entry name" value="P-loop containing nucleoside triphosphate hydrolases"/>
    <property type="match status" value="2"/>
</dbReference>
<keyword evidence="8" id="KW-0472">Membrane</keyword>
<dbReference type="InterPro" id="IPR050107">
    <property type="entry name" value="ABC_carbohydrate_import_ATPase"/>
</dbReference>
<feature type="domain" description="ABC transporter" evidence="9">
    <location>
        <begin position="4"/>
        <end position="241"/>
    </location>
</feature>
<gene>
    <name evidence="10" type="ORF">ACMU_18360</name>
</gene>
<dbReference type="Proteomes" id="UP000026249">
    <property type="component" value="Unassembled WGS sequence"/>
</dbReference>
<dbReference type="OrthoDB" id="9805029at2"/>
<dbReference type="InterPro" id="IPR027417">
    <property type="entry name" value="P-loop_NTPase"/>
</dbReference>
<dbReference type="InterPro" id="IPR003439">
    <property type="entry name" value="ABC_transporter-like_ATP-bd"/>
</dbReference>